<keyword evidence="1" id="KW-0812">Transmembrane</keyword>
<evidence type="ECO:0000313" key="3">
    <source>
        <dbReference type="Proteomes" id="UP000683360"/>
    </source>
</evidence>
<dbReference type="AlphaFoldDB" id="A0A8S3UF06"/>
<keyword evidence="1" id="KW-1133">Transmembrane helix</keyword>
<comment type="caution">
    <text evidence="2">The sequence shown here is derived from an EMBL/GenBank/DDBJ whole genome shotgun (WGS) entry which is preliminary data.</text>
</comment>
<name>A0A8S3UF06_MYTED</name>
<sequence length="154" mass="17607">MEDEPDLIFIGASLLVLVVSSILFIVGLSTPYFSETTQDRYKTYSGLWKHCLDYIGDRGIECEETVNRVKDEKVVFISIGIAVYPDIARDVVPGHKEPYYGSSYTLCVVAMCLTGNAEIFTTSEYLLNHSWKLQSLSFSLNRWGRPDYQHLSWY</sequence>
<proteinExistence type="predicted"/>
<dbReference type="OrthoDB" id="6150805at2759"/>
<protein>
    <submittedName>
        <fullName evidence="2">Uncharacterized protein</fullName>
    </submittedName>
</protein>
<keyword evidence="3" id="KW-1185">Reference proteome</keyword>
<evidence type="ECO:0000313" key="2">
    <source>
        <dbReference type="EMBL" id="CAG2244527.1"/>
    </source>
</evidence>
<dbReference type="Proteomes" id="UP000683360">
    <property type="component" value="Unassembled WGS sequence"/>
</dbReference>
<reference evidence="2" key="1">
    <citation type="submission" date="2021-03" db="EMBL/GenBank/DDBJ databases">
        <authorList>
            <person name="Bekaert M."/>
        </authorList>
    </citation>
    <scope>NUCLEOTIDE SEQUENCE</scope>
</reference>
<keyword evidence="1" id="KW-0472">Membrane</keyword>
<evidence type="ECO:0000256" key="1">
    <source>
        <dbReference type="SAM" id="Phobius"/>
    </source>
</evidence>
<accession>A0A8S3UF06</accession>
<feature type="transmembrane region" description="Helical" evidence="1">
    <location>
        <begin position="7"/>
        <end position="28"/>
    </location>
</feature>
<dbReference type="EMBL" id="CAJPWZ010002739">
    <property type="protein sequence ID" value="CAG2244527.1"/>
    <property type="molecule type" value="Genomic_DNA"/>
</dbReference>
<gene>
    <name evidence="2" type="ORF">MEDL_56583</name>
</gene>
<organism evidence="2 3">
    <name type="scientific">Mytilus edulis</name>
    <name type="common">Blue mussel</name>
    <dbReference type="NCBI Taxonomy" id="6550"/>
    <lineage>
        <taxon>Eukaryota</taxon>
        <taxon>Metazoa</taxon>
        <taxon>Spiralia</taxon>
        <taxon>Lophotrochozoa</taxon>
        <taxon>Mollusca</taxon>
        <taxon>Bivalvia</taxon>
        <taxon>Autobranchia</taxon>
        <taxon>Pteriomorphia</taxon>
        <taxon>Mytilida</taxon>
        <taxon>Mytiloidea</taxon>
        <taxon>Mytilidae</taxon>
        <taxon>Mytilinae</taxon>
        <taxon>Mytilus</taxon>
    </lineage>
</organism>